<dbReference type="InterPro" id="IPR050964">
    <property type="entry name" value="Striated_Muscle_Regulatory"/>
</dbReference>
<dbReference type="InterPro" id="IPR013783">
    <property type="entry name" value="Ig-like_fold"/>
</dbReference>
<dbReference type="CDD" id="cd00063">
    <property type="entry name" value="FN3"/>
    <property type="match status" value="1"/>
</dbReference>
<dbReference type="SUPFAM" id="SSF49265">
    <property type="entry name" value="Fibronectin type III"/>
    <property type="match status" value="1"/>
</dbReference>
<dbReference type="Proteomes" id="UP001054945">
    <property type="component" value="Unassembled WGS sequence"/>
</dbReference>
<comment type="caution">
    <text evidence="4">The sequence shown here is derived from an EMBL/GenBank/DDBJ whole genome shotgun (WGS) entry which is preliminary data.</text>
</comment>
<dbReference type="PROSITE" id="PS50835">
    <property type="entry name" value="IG_LIKE"/>
    <property type="match status" value="1"/>
</dbReference>
<dbReference type="InterPro" id="IPR036179">
    <property type="entry name" value="Ig-like_dom_sf"/>
</dbReference>
<reference evidence="4 5" key="1">
    <citation type="submission" date="2021-06" db="EMBL/GenBank/DDBJ databases">
        <title>Caerostris extrusa draft genome.</title>
        <authorList>
            <person name="Kono N."/>
            <person name="Arakawa K."/>
        </authorList>
    </citation>
    <scope>NUCLEOTIDE SEQUENCE [LARGE SCALE GENOMIC DNA]</scope>
</reference>
<sequence>MKRYTTLFQDLFGIEMVHLDLFKGRRDFPAHFRVKFQSTTVRKGETVHLMCTAYGETPITLVWTKDRQIFNIRTESRYSEVQKDQDDGVMSEVTIISADRRDSALFSCTASNEFGRDETNFQVVVQERPDSPRNMEIKELTSRTVTLTWVQPYSGNLPLTLYCATKTTRNKDDLSDEVEQWLEQTKSLTVPVTETSTVIGDLLPVTTYNIRILAENSLGQSKPSEPITVTTKEEGSSILGPTPYPIAPPPSSPFTLETSLPKVRFAYLTFQRVYHIKEATTSCILGQ</sequence>
<dbReference type="PROSITE" id="PS50853">
    <property type="entry name" value="FN3"/>
    <property type="match status" value="1"/>
</dbReference>
<dbReference type="InterPro" id="IPR003961">
    <property type="entry name" value="FN3_dom"/>
</dbReference>
<dbReference type="SMART" id="SM00409">
    <property type="entry name" value="IG"/>
    <property type="match status" value="1"/>
</dbReference>
<dbReference type="SUPFAM" id="SSF48726">
    <property type="entry name" value="Immunoglobulin"/>
    <property type="match status" value="1"/>
</dbReference>
<accession>A0AAV4SJM8</accession>
<dbReference type="GO" id="GO:0009653">
    <property type="term" value="P:anatomical structure morphogenesis"/>
    <property type="evidence" value="ECO:0007669"/>
    <property type="project" value="UniProtKB-ARBA"/>
</dbReference>
<dbReference type="InterPro" id="IPR036116">
    <property type="entry name" value="FN3_sf"/>
</dbReference>
<organism evidence="4 5">
    <name type="scientific">Caerostris extrusa</name>
    <name type="common">Bark spider</name>
    <name type="synonym">Caerostris bankana</name>
    <dbReference type="NCBI Taxonomy" id="172846"/>
    <lineage>
        <taxon>Eukaryota</taxon>
        <taxon>Metazoa</taxon>
        <taxon>Ecdysozoa</taxon>
        <taxon>Arthropoda</taxon>
        <taxon>Chelicerata</taxon>
        <taxon>Arachnida</taxon>
        <taxon>Araneae</taxon>
        <taxon>Araneomorphae</taxon>
        <taxon>Entelegynae</taxon>
        <taxon>Araneoidea</taxon>
        <taxon>Araneidae</taxon>
        <taxon>Caerostris</taxon>
    </lineage>
</organism>
<dbReference type="InterPro" id="IPR013098">
    <property type="entry name" value="Ig_I-set"/>
</dbReference>
<keyword evidence="5" id="KW-1185">Reference proteome</keyword>
<dbReference type="AlphaFoldDB" id="A0AAV4SJM8"/>
<proteinExistence type="predicted"/>
<dbReference type="Pfam" id="PF00041">
    <property type="entry name" value="fn3"/>
    <property type="match status" value="1"/>
</dbReference>
<dbReference type="Pfam" id="PF07679">
    <property type="entry name" value="I-set"/>
    <property type="match status" value="1"/>
</dbReference>
<evidence type="ECO:0000313" key="4">
    <source>
        <dbReference type="EMBL" id="GIY34290.1"/>
    </source>
</evidence>
<feature type="domain" description="Ig-like" evidence="2">
    <location>
        <begin position="29"/>
        <end position="126"/>
    </location>
</feature>
<name>A0AAV4SJM8_CAEEX</name>
<dbReference type="InterPro" id="IPR007110">
    <property type="entry name" value="Ig-like_dom"/>
</dbReference>
<keyword evidence="1" id="KW-0677">Repeat</keyword>
<dbReference type="FunFam" id="2.60.40.10:FF:000719">
    <property type="entry name" value="nephrin isoform X1"/>
    <property type="match status" value="1"/>
</dbReference>
<dbReference type="PANTHER" id="PTHR13817">
    <property type="entry name" value="TITIN"/>
    <property type="match status" value="1"/>
</dbReference>
<evidence type="ECO:0000259" key="3">
    <source>
        <dbReference type="PROSITE" id="PS50853"/>
    </source>
</evidence>
<feature type="domain" description="Fibronectin type-III" evidence="3">
    <location>
        <begin position="131"/>
        <end position="234"/>
    </location>
</feature>
<dbReference type="GO" id="GO:0030154">
    <property type="term" value="P:cell differentiation"/>
    <property type="evidence" value="ECO:0007669"/>
    <property type="project" value="UniProtKB-ARBA"/>
</dbReference>
<gene>
    <name evidence="4" type="primary">Dscam_7</name>
    <name evidence="4" type="ORF">CEXT_779141</name>
</gene>
<dbReference type="InterPro" id="IPR003599">
    <property type="entry name" value="Ig_sub"/>
</dbReference>
<dbReference type="EMBL" id="BPLR01009751">
    <property type="protein sequence ID" value="GIY34290.1"/>
    <property type="molecule type" value="Genomic_DNA"/>
</dbReference>
<evidence type="ECO:0000259" key="2">
    <source>
        <dbReference type="PROSITE" id="PS50835"/>
    </source>
</evidence>
<dbReference type="PANTHER" id="PTHR13817:SF166">
    <property type="entry name" value="NEURONAL IGCAM-RELATED"/>
    <property type="match status" value="1"/>
</dbReference>
<evidence type="ECO:0000256" key="1">
    <source>
        <dbReference type="ARBA" id="ARBA00022737"/>
    </source>
</evidence>
<dbReference type="SMART" id="SM00060">
    <property type="entry name" value="FN3"/>
    <property type="match status" value="1"/>
</dbReference>
<evidence type="ECO:0000313" key="5">
    <source>
        <dbReference type="Proteomes" id="UP001054945"/>
    </source>
</evidence>
<dbReference type="Gene3D" id="2.60.40.10">
    <property type="entry name" value="Immunoglobulins"/>
    <property type="match status" value="2"/>
</dbReference>
<protein>
    <submittedName>
        <fullName evidence="4">Down syndrome cell adhesion molecule</fullName>
    </submittedName>
</protein>